<proteinExistence type="predicted"/>
<dbReference type="Pfam" id="PF06445">
    <property type="entry name" value="GyrI-like"/>
    <property type="match status" value="1"/>
</dbReference>
<evidence type="ECO:0000259" key="1">
    <source>
        <dbReference type="Pfam" id="PF06445"/>
    </source>
</evidence>
<dbReference type="Proteomes" id="UP000637757">
    <property type="component" value="Unassembled WGS sequence"/>
</dbReference>
<gene>
    <name evidence="2" type="ORF">IC227_09865</name>
</gene>
<feature type="domain" description="GyrI-like small molecule binding" evidence="1">
    <location>
        <begin position="18"/>
        <end position="202"/>
    </location>
</feature>
<dbReference type="Gene3D" id="3.20.80.10">
    <property type="entry name" value="Regulatory factor, effector binding domain"/>
    <property type="match status" value="1"/>
</dbReference>
<accession>A0A931AWS0</accession>
<sequence>MDRIDWKRNEPGYSSRKKPQILKLSPQNFFCIKGVGNPNEEDFQRRVAALYAVSYVIRMSPQKNWMIPNYTPYTVYPLEGQWGLQEQYLNEKVMKKEHFTYRIMIKQPTFVTNEIAQQALAQATKKITNDLLNEVEFLTIEEGLIAQMLHIGPYEEERRTFEKLGKFIESNGYQRTSKEHKEIYLGDPRRADPKKLKTILRISIISSE</sequence>
<reference evidence="2" key="1">
    <citation type="submission" date="2020-09" db="EMBL/GenBank/DDBJ databases">
        <title>Genomic insights into the novelty and pathogenicity of a unique biofilm-forming Enterococcus sp. bacteria (Enterococcus lacertideformus) identified in reptiles.</title>
        <authorList>
            <person name="Agius J.E."/>
            <person name="Phalen D.N."/>
            <person name="Rose K."/>
            <person name="Eden J.-S."/>
        </authorList>
    </citation>
    <scope>NUCLEOTIDE SEQUENCE</scope>
    <source>
        <strain evidence="2">PHRS 0518</strain>
    </source>
</reference>
<name>A0A931AWS0_9ENTE</name>
<dbReference type="EMBL" id="JADAKE010000020">
    <property type="protein sequence ID" value="MBF8808523.1"/>
    <property type="molecule type" value="Genomic_DNA"/>
</dbReference>
<keyword evidence="3" id="KW-1185">Reference proteome</keyword>
<dbReference type="InterPro" id="IPR008319">
    <property type="entry name" value="GyrI-like_CCH_Lin2189-like"/>
</dbReference>
<evidence type="ECO:0000313" key="3">
    <source>
        <dbReference type="Proteomes" id="UP000637757"/>
    </source>
</evidence>
<protein>
    <submittedName>
        <fullName evidence="2">GyrI-like domain-containing protein</fullName>
    </submittedName>
</protein>
<comment type="caution">
    <text evidence="2">The sequence shown here is derived from an EMBL/GenBank/DDBJ whole genome shotgun (WGS) entry which is preliminary data.</text>
</comment>
<dbReference type="SUPFAM" id="SSF55136">
    <property type="entry name" value="Probable bacterial effector-binding domain"/>
    <property type="match status" value="1"/>
</dbReference>
<dbReference type="InterPro" id="IPR011256">
    <property type="entry name" value="Reg_factor_effector_dom_sf"/>
</dbReference>
<organism evidence="2 3">
    <name type="scientific">Enterococcus lacertideformus</name>
    <dbReference type="NCBI Taxonomy" id="2771493"/>
    <lineage>
        <taxon>Bacteria</taxon>
        <taxon>Bacillati</taxon>
        <taxon>Bacillota</taxon>
        <taxon>Bacilli</taxon>
        <taxon>Lactobacillales</taxon>
        <taxon>Enterococcaceae</taxon>
        <taxon>Enterococcus</taxon>
    </lineage>
</organism>
<dbReference type="AlphaFoldDB" id="A0A931AWS0"/>
<dbReference type="InterPro" id="IPR029442">
    <property type="entry name" value="GyrI-like"/>
</dbReference>
<evidence type="ECO:0000313" key="2">
    <source>
        <dbReference type="EMBL" id="MBF8808523.1"/>
    </source>
</evidence>
<dbReference type="PIRSF" id="PIRSF031644">
    <property type="entry name" value="UCP031644"/>
    <property type="match status" value="1"/>
</dbReference>